<dbReference type="InterPro" id="IPR014284">
    <property type="entry name" value="RNA_pol_sigma-70_dom"/>
</dbReference>
<dbReference type="Pfam" id="PF04539">
    <property type="entry name" value="Sigma70_r3"/>
    <property type="match status" value="1"/>
</dbReference>
<dbReference type="Gene3D" id="1.10.601.10">
    <property type="entry name" value="RNA Polymerase Primary Sigma Factor"/>
    <property type="match status" value="1"/>
</dbReference>
<feature type="compositionally biased region" description="Low complexity" evidence="6">
    <location>
        <begin position="280"/>
        <end position="289"/>
    </location>
</feature>
<dbReference type="InterPro" id="IPR007630">
    <property type="entry name" value="RNA_pol_sigma70_r4"/>
</dbReference>
<dbReference type="PANTHER" id="PTHR30603:SF47">
    <property type="entry name" value="RNA POLYMERASE SIGMA FACTOR SIGD, CHLOROPLASTIC"/>
    <property type="match status" value="1"/>
</dbReference>
<feature type="region of interest" description="Disordered" evidence="6">
    <location>
        <begin position="70"/>
        <end position="180"/>
    </location>
</feature>
<evidence type="ECO:0000256" key="2">
    <source>
        <dbReference type="ARBA" id="ARBA00023015"/>
    </source>
</evidence>
<keyword evidence="5" id="KW-0804">Transcription</keyword>
<feature type="region of interest" description="Disordered" evidence="6">
    <location>
        <begin position="1"/>
        <end position="45"/>
    </location>
</feature>
<dbReference type="PROSITE" id="PS00716">
    <property type="entry name" value="SIGMA70_2"/>
    <property type="match status" value="1"/>
</dbReference>
<dbReference type="InterPro" id="IPR036388">
    <property type="entry name" value="WH-like_DNA-bd_sf"/>
</dbReference>
<dbReference type="Gene3D" id="1.10.10.10">
    <property type="entry name" value="Winged helix-like DNA-binding domain superfamily/Winged helix DNA-binding domain"/>
    <property type="match status" value="2"/>
</dbReference>
<feature type="region of interest" description="Disordered" evidence="6">
    <location>
        <begin position="222"/>
        <end position="289"/>
    </location>
</feature>
<feature type="compositionally biased region" description="Low complexity" evidence="6">
    <location>
        <begin position="1"/>
        <end position="20"/>
    </location>
</feature>
<protein>
    <recommendedName>
        <fullName evidence="7">RNA polymerase sigma-70 domain-containing protein</fullName>
    </recommendedName>
</protein>
<dbReference type="GO" id="GO:0003677">
    <property type="term" value="F:DNA binding"/>
    <property type="evidence" value="ECO:0007669"/>
    <property type="project" value="UniProtKB-KW"/>
</dbReference>
<sequence>MPSAAACCRRPRAPAYSPPSNRHWRRPSSSSAGGRAALLGPDTAARAHTRRRAVLGRWLFSAATQSRRLTPLGLHDNTTGSPADTVPETLDRPKPPELNGRKRAPARPKSQAGKKSAGREPMTAASGLGASPRPIAPRAATVGGGVQRASAARPKARRAQTDRRMMPPVHIPDDEAGNGPSKLGLDVEAELETRTSTANTLNIRSIRSVRKAGAAAVATAGAGSAQEEQQHATLAAVVSSESAEQGQRRANQADTATQKKPAGQTHATQVRRLSRPSTPPSSSMSSTATQKEFGAYMSKVRHKLDNWDRKGVRSSAGGTGKRGVGGFLVEIGKAKVLSKDEEILLTTHVQEHSRIARACQYFHQQEGRDPSDLELCNLFSMSPSELEVLRCTSRRSKQLLVEHNLKLVVSVAKRYIGRGVAVEDLIQEGITGLIRGIEKFDPTRGFKLSTYAHWWIRQACARAVNEQCRTIRLPVHVYDGLARINKASLQFEANNGRKPTREEVASAVGLSAERVAIWQNSAYDVSSLDDPEHLGDSDWQTVMSNIASPDHDYVDDPLRSCETRMLQEDLNAVLSTLAPRERNVLRMKYGLMADDSVEMSLQDIGNTYGLSRERIRQIEKAAIDKLRHPMRALPLVEYFRSKQ</sequence>
<dbReference type="GO" id="GO:0006352">
    <property type="term" value="P:DNA-templated transcription initiation"/>
    <property type="evidence" value="ECO:0007669"/>
    <property type="project" value="InterPro"/>
</dbReference>
<dbReference type="InterPro" id="IPR007624">
    <property type="entry name" value="RNA_pol_sigma70_r3"/>
</dbReference>
<accession>A0A7S0X561</accession>
<dbReference type="SUPFAM" id="SSF88946">
    <property type="entry name" value="Sigma2 domain of RNA polymerase sigma factors"/>
    <property type="match status" value="1"/>
</dbReference>
<dbReference type="CDD" id="cd06171">
    <property type="entry name" value="Sigma70_r4"/>
    <property type="match status" value="1"/>
</dbReference>
<evidence type="ECO:0000256" key="6">
    <source>
        <dbReference type="SAM" id="MobiDB-lite"/>
    </source>
</evidence>
<dbReference type="InterPro" id="IPR007627">
    <property type="entry name" value="RNA_pol_sigma70_r2"/>
</dbReference>
<keyword evidence="2" id="KW-0805">Transcription regulation</keyword>
<gene>
    <name evidence="8" type="ORF">MANT1106_LOCUS5188</name>
</gene>
<evidence type="ECO:0000256" key="3">
    <source>
        <dbReference type="ARBA" id="ARBA00023082"/>
    </source>
</evidence>
<dbReference type="InterPro" id="IPR013325">
    <property type="entry name" value="RNA_pol_sigma_r2"/>
</dbReference>
<evidence type="ECO:0000313" key="8">
    <source>
        <dbReference type="EMBL" id="CAD8702506.1"/>
    </source>
</evidence>
<dbReference type="SUPFAM" id="SSF88659">
    <property type="entry name" value="Sigma3 and sigma4 domains of RNA polymerase sigma factors"/>
    <property type="match status" value="2"/>
</dbReference>
<dbReference type="AlphaFoldDB" id="A0A7S0X561"/>
<keyword evidence="3" id="KW-0731">Sigma factor</keyword>
<feature type="domain" description="RNA polymerase sigma-70" evidence="7">
    <location>
        <begin position="600"/>
        <end position="626"/>
    </location>
</feature>
<dbReference type="PANTHER" id="PTHR30603">
    <property type="entry name" value="RNA POLYMERASE SIGMA FACTOR RPO"/>
    <property type="match status" value="1"/>
</dbReference>
<dbReference type="InterPro" id="IPR000943">
    <property type="entry name" value="RNA_pol_sigma70"/>
</dbReference>
<name>A0A7S0X561_9CHLO</name>
<organism evidence="8">
    <name type="scientific">Mantoniella antarctica</name>
    <dbReference type="NCBI Taxonomy" id="81844"/>
    <lineage>
        <taxon>Eukaryota</taxon>
        <taxon>Viridiplantae</taxon>
        <taxon>Chlorophyta</taxon>
        <taxon>Mamiellophyceae</taxon>
        <taxon>Mamiellales</taxon>
        <taxon>Mamiellaceae</taxon>
        <taxon>Mantoniella</taxon>
    </lineage>
</organism>
<feature type="compositionally biased region" description="Polar residues" evidence="6">
    <location>
        <begin position="239"/>
        <end position="258"/>
    </location>
</feature>
<feature type="compositionally biased region" description="Low complexity" evidence="6">
    <location>
        <begin position="27"/>
        <end position="45"/>
    </location>
</feature>
<dbReference type="EMBL" id="HBFC01008998">
    <property type="protein sequence ID" value="CAD8702506.1"/>
    <property type="molecule type" value="Transcribed_RNA"/>
</dbReference>
<proteinExistence type="inferred from homology"/>
<evidence type="ECO:0000256" key="5">
    <source>
        <dbReference type="ARBA" id="ARBA00023163"/>
    </source>
</evidence>
<dbReference type="PRINTS" id="PR00046">
    <property type="entry name" value="SIGMA70FCT"/>
</dbReference>
<comment type="similarity">
    <text evidence="1">Belongs to the sigma-70 factor family.</text>
</comment>
<evidence type="ECO:0000256" key="1">
    <source>
        <dbReference type="ARBA" id="ARBA00007788"/>
    </source>
</evidence>
<evidence type="ECO:0000256" key="4">
    <source>
        <dbReference type="ARBA" id="ARBA00023125"/>
    </source>
</evidence>
<dbReference type="NCBIfam" id="TIGR02937">
    <property type="entry name" value="sigma70-ECF"/>
    <property type="match status" value="1"/>
</dbReference>
<dbReference type="InterPro" id="IPR013324">
    <property type="entry name" value="RNA_pol_sigma_r3/r4-like"/>
</dbReference>
<dbReference type="InterPro" id="IPR050239">
    <property type="entry name" value="Sigma-70_RNA_pol_init_factors"/>
</dbReference>
<dbReference type="Pfam" id="PF04545">
    <property type="entry name" value="Sigma70_r4"/>
    <property type="match status" value="1"/>
</dbReference>
<dbReference type="GO" id="GO:0016987">
    <property type="term" value="F:sigma factor activity"/>
    <property type="evidence" value="ECO:0007669"/>
    <property type="project" value="UniProtKB-KW"/>
</dbReference>
<keyword evidence="4" id="KW-0238">DNA-binding</keyword>
<evidence type="ECO:0000259" key="7">
    <source>
        <dbReference type="PROSITE" id="PS00716"/>
    </source>
</evidence>
<reference evidence="8" key="1">
    <citation type="submission" date="2021-01" db="EMBL/GenBank/DDBJ databases">
        <authorList>
            <person name="Corre E."/>
            <person name="Pelletier E."/>
            <person name="Niang G."/>
            <person name="Scheremetjew M."/>
            <person name="Finn R."/>
            <person name="Kale V."/>
            <person name="Holt S."/>
            <person name="Cochrane G."/>
            <person name="Meng A."/>
            <person name="Brown T."/>
            <person name="Cohen L."/>
        </authorList>
    </citation>
    <scope>NUCLEOTIDE SEQUENCE</scope>
    <source>
        <strain evidence="8">SL-175</strain>
    </source>
</reference>
<dbReference type="Pfam" id="PF04542">
    <property type="entry name" value="Sigma70_r2"/>
    <property type="match status" value="1"/>
</dbReference>